<name>A0ABY4LZF8_9FLAO</name>
<accession>A0ABY4LZF8</accession>
<sequence>MMTNNEVAQVFDTVLSSPGMNEQVRVDARISRKAILLLHQIIDGGSAGKDVQEGMPFSGLVSYATQEELKVLAADCLKKAGLEEINEKLLKLSEAAKK</sequence>
<dbReference type="EMBL" id="CP096829">
    <property type="protein sequence ID" value="UPZ17928.1"/>
    <property type="molecule type" value="Genomic_DNA"/>
</dbReference>
<proteinExistence type="predicted"/>
<keyword evidence="2" id="KW-1185">Reference proteome</keyword>
<gene>
    <name evidence="1" type="ORF">M0M44_11405</name>
</gene>
<protein>
    <submittedName>
        <fullName evidence="1">Uncharacterized protein</fullName>
    </submittedName>
</protein>
<reference evidence="1 2" key="1">
    <citation type="submission" date="2022-04" db="EMBL/GenBank/DDBJ databases">
        <authorList>
            <person name="Ra J.-S."/>
            <person name="Kim S.-B."/>
        </authorList>
    </citation>
    <scope>NUCLEOTIDE SEQUENCE [LARGE SCALE GENOMIC DNA]</scope>
    <source>
        <strain evidence="1 2">MMS21-Er5</strain>
    </source>
</reference>
<evidence type="ECO:0000313" key="2">
    <source>
        <dbReference type="Proteomes" id="UP000829998"/>
    </source>
</evidence>
<dbReference type="Proteomes" id="UP000829998">
    <property type="component" value="Chromosome"/>
</dbReference>
<dbReference type="RefSeq" id="WP_248729866.1">
    <property type="nucleotide sequence ID" value="NZ_CP096829.1"/>
</dbReference>
<evidence type="ECO:0000313" key="1">
    <source>
        <dbReference type="EMBL" id="UPZ17928.1"/>
    </source>
</evidence>
<organism evidence="1 2">
    <name type="scientific">Flavobacterium humidisoli</name>
    <dbReference type="NCBI Taxonomy" id="2937442"/>
    <lineage>
        <taxon>Bacteria</taxon>
        <taxon>Pseudomonadati</taxon>
        <taxon>Bacteroidota</taxon>
        <taxon>Flavobacteriia</taxon>
        <taxon>Flavobacteriales</taxon>
        <taxon>Flavobacteriaceae</taxon>
        <taxon>Flavobacterium</taxon>
    </lineage>
</organism>